<accession>A0A286UC01</accession>
<feature type="compositionally biased region" description="Basic and acidic residues" evidence="1">
    <location>
        <begin position="258"/>
        <end position="276"/>
    </location>
</feature>
<evidence type="ECO:0000313" key="2">
    <source>
        <dbReference type="EMBL" id="PAV17088.1"/>
    </source>
</evidence>
<evidence type="ECO:0000313" key="3">
    <source>
        <dbReference type="Proteomes" id="UP000217199"/>
    </source>
</evidence>
<reference evidence="2 3" key="1">
    <citation type="journal article" date="2017" name="Mol. Ecol.">
        <title>Comparative and population genomic landscape of Phellinus noxius: A hypervariable fungus causing root rot in trees.</title>
        <authorList>
            <person name="Chung C.L."/>
            <person name="Lee T.J."/>
            <person name="Akiba M."/>
            <person name="Lee H.H."/>
            <person name="Kuo T.H."/>
            <person name="Liu D."/>
            <person name="Ke H.M."/>
            <person name="Yokoi T."/>
            <person name="Roa M.B."/>
            <person name="Lu M.J."/>
            <person name="Chang Y.Y."/>
            <person name="Ann P.J."/>
            <person name="Tsai J.N."/>
            <person name="Chen C.Y."/>
            <person name="Tzean S.S."/>
            <person name="Ota Y."/>
            <person name="Hattori T."/>
            <person name="Sahashi N."/>
            <person name="Liou R.F."/>
            <person name="Kikuchi T."/>
            <person name="Tsai I.J."/>
        </authorList>
    </citation>
    <scope>NUCLEOTIDE SEQUENCE [LARGE SCALE GENOMIC DNA]</scope>
    <source>
        <strain evidence="2 3">FFPRI411160</strain>
    </source>
</reference>
<feature type="region of interest" description="Disordered" evidence="1">
    <location>
        <begin position="242"/>
        <end position="282"/>
    </location>
</feature>
<dbReference type="EMBL" id="NBII01000007">
    <property type="protein sequence ID" value="PAV17088.1"/>
    <property type="molecule type" value="Genomic_DNA"/>
</dbReference>
<dbReference type="AlphaFoldDB" id="A0A286UC01"/>
<protein>
    <submittedName>
        <fullName evidence="2">Uncharacterized protein</fullName>
    </submittedName>
</protein>
<feature type="region of interest" description="Disordered" evidence="1">
    <location>
        <begin position="1"/>
        <end position="51"/>
    </location>
</feature>
<dbReference type="Proteomes" id="UP000217199">
    <property type="component" value="Unassembled WGS sequence"/>
</dbReference>
<feature type="compositionally biased region" description="Polar residues" evidence="1">
    <location>
        <begin position="1"/>
        <end position="11"/>
    </location>
</feature>
<name>A0A286UC01_9AGAM</name>
<organism evidence="2 3">
    <name type="scientific">Pyrrhoderma noxium</name>
    <dbReference type="NCBI Taxonomy" id="2282107"/>
    <lineage>
        <taxon>Eukaryota</taxon>
        <taxon>Fungi</taxon>
        <taxon>Dikarya</taxon>
        <taxon>Basidiomycota</taxon>
        <taxon>Agaricomycotina</taxon>
        <taxon>Agaricomycetes</taxon>
        <taxon>Hymenochaetales</taxon>
        <taxon>Hymenochaetaceae</taxon>
        <taxon>Pyrrhoderma</taxon>
    </lineage>
</organism>
<comment type="caution">
    <text evidence="2">The sequence shown here is derived from an EMBL/GenBank/DDBJ whole genome shotgun (WGS) entry which is preliminary data.</text>
</comment>
<evidence type="ECO:0000256" key="1">
    <source>
        <dbReference type="SAM" id="MobiDB-lite"/>
    </source>
</evidence>
<dbReference type="InParanoid" id="A0A286UC01"/>
<keyword evidence="3" id="KW-1185">Reference proteome</keyword>
<gene>
    <name evidence="2" type="ORF">PNOK_0715200</name>
</gene>
<dbReference type="OrthoDB" id="10632894at2759"/>
<sequence length="366" mass="40890">MPKTILSNENANVPPIDRRAKTNSKSTSRRGDESFLFKGKGKNVNPTLDDKQKKRKVLQQVACNGNNFGRRTGGVFTQEITDFVETQQTKKACIPEYMHCGIGVDYEPSLLQQLEKEFELNVQDNCDEAQTRQTVGISSARGMGPKDERICFESQIGSSASTNYLGHKSSHPQHFPPDNKIEMSVEQALCNNRKRLSAIRRNLNRTSFRSTSILSQSTPPPNQIDEQRYQLFHLDEFPELNRKTRAETTSGAPVSKAKSAELSESRELQTESKPGESQEGVPIENDIMTQLASQLNEMVLSPCLSPVTSVDAESDDIEELELSGGSEFDTCLVPIKGKRISSSLTLGYVDIAFPEKIKIEDFRFSF</sequence>
<proteinExistence type="predicted"/>